<dbReference type="Gene3D" id="3.30.200.20">
    <property type="entry name" value="Phosphorylase Kinase, domain 1"/>
    <property type="match status" value="1"/>
</dbReference>
<name>A0ABT0PK61_9GAMM</name>
<dbReference type="EMBL" id="JAMFLX010000031">
    <property type="protein sequence ID" value="MCL6271718.1"/>
    <property type="molecule type" value="Genomic_DNA"/>
</dbReference>
<feature type="domain" description="Protein kinase" evidence="2">
    <location>
        <begin position="81"/>
        <end position="387"/>
    </location>
</feature>
<comment type="caution">
    <text evidence="3">The sequence shown here is derived from an EMBL/GenBank/DDBJ whole genome shotgun (WGS) entry which is preliminary data.</text>
</comment>
<keyword evidence="3" id="KW-0418">Kinase</keyword>
<dbReference type="SUPFAM" id="SSF56112">
    <property type="entry name" value="Protein kinase-like (PK-like)"/>
    <property type="match status" value="1"/>
</dbReference>
<evidence type="ECO:0000259" key="2">
    <source>
        <dbReference type="PROSITE" id="PS50011"/>
    </source>
</evidence>
<evidence type="ECO:0000313" key="4">
    <source>
        <dbReference type="Proteomes" id="UP001203338"/>
    </source>
</evidence>
<sequence>MDISPPLTPAVLPAPLPAIPPSMESRSDETLPQVNPSMCSAKTAVVPMVYVPVETPVWIKGYSSPLSARCVENYLNDTLTMTYVNRIDEGGFSKISAWQGPDGHIYAVKIIDSKHREKTSMKGELKALPLRHPNIVRTYGVVCQADKQFHVVTEDTLGATKADEVGIAAIVTELVPGKDVMELRIRDELPDNLETYLSIVIQTCKALTYLHQECQLVHFDVKEENIMYDKETGAAKLIDLSFLRSSSDESFTAGVIGTYKALSPELIQTIRDGKRMVNDPSVDIWAVGSLLMSLLTSSHSPAQFNKAGTSFFPNFVPSKTDRIIIEQRILNFAKTRPNLKKLLIKSKIYNEKILKIKDILDLTVNLLSEKPEQRYSIDQVVKQLEEISVRLPVPPGKMN</sequence>
<reference evidence="3 4" key="1">
    <citation type="submission" date="2022-05" db="EMBL/GenBank/DDBJ databases">
        <authorList>
            <person name="Park J.-S."/>
        </authorList>
    </citation>
    <scope>NUCLEOTIDE SEQUENCE [LARGE SCALE GENOMIC DNA]</scope>
    <source>
        <strain evidence="3 4">2012CJ34-2</strain>
    </source>
</reference>
<dbReference type="Gene3D" id="1.10.510.10">
    <property type="entry name" value="Transferase(Phosphotransferase) domain 1"/>
    <property type="match status" value="1"/>
</dbReference>
<dbReference type="PANTHER" id="PTHR24361:SF613">
    <property type="entry name" value="NUCLEAR RECEPTOR-BINDING PROTEIN-RELATED"/>
    <property type="match status" value="1"/>
</dbReference>
<dbReference type="InterPro" id="IPR053235">
    <property type="entry name" value="Ser_Thr_kinase"/>
</dbReference>
<protein>
    <submittedName>
        <fullName evidence="3">Protein kinase</fullName>
    </submittedName>
</protein>
<dbReference type="PROSITE" id="PS50011">
    <property type="entry name" value="PROTEIN_KINASE_DOM"/>
    <property type="match status" value="1"/>
</dbReference>
<dbReference type="RefSeq" id="WP_249701358.1">
    <property type="nucleotide sequence ID" value="NZ_JAMFLX010000031.1"/>
</dbReference>
<gene>
    <name evidence="3" type="ORF">M3P05_17505</name>
</gene>
<dbReference type="PROSITE" id="PS00108">
    <property type="entry name" value="PROTEIN_KINASE_ST"/>
    <property type="match status" value="1"/>
</dbReference>
<dbReference type="InterPro" id="IPR008271">
    <property type="entry name" value="Ser/Thr_kinase_AS"/>
</dbReference>
<dbReference type="InterPro" id="IPR000719">
    <property type="entry name" value="Prot_kinase_dom"/>
</dbReference>
<dbReference type="Proteomes" id="UP001203338">
    <property type="component" value="Unassembled WGS sequence"/>
</dbReference>
<dbReference type="InterPro" id="IPR011009">
    <property type="entry name" value="Kinase-like_dom_sf"/>
</dbReference>
<dbReference type="PANTHER" id="PTHR24361">
    <property type="entry name" value="MITOGEN-ACTIVATED KINASE KINASE KINASE"/>
    <property type="match status" value="1"/>
</dbReference>
<keyword evidence="4" id="KW-1185">Reference proteome</keyword>
<evidence type="ECO:0000313" key="3">
    <source>
        <dbReference type="EMBL" id="MCL6271718.1"/>
    </source>
</evidence>
<proteinExistence type="predicted"/>
<evidence type="ECO:0000256" key="1">
    <source>
        <dbReference type="SAM" id="MobiDB-lite"/>
    </source>
</evidence>
<organism evidence="3 4">
    <name type="scientific">Parendozoicomonas callyspongiae</name>
    <dbReference type="NCBI Taxonomy" id="2942213"/>
    <lineage>
        <taxon>Bacteria</taxon>
        <taxon>Pseudomonadati</taxon>
        <taxon>Pseudomonadota</taxon>
        <taxon>Gammaproteobacteria</taxon>
        <taxon>Oceanospirillales</taxon>
        <taxon>Endozoicomonadaceae</taxon>
        <taxon>Parendozoicomonas</taxon>
    </lineage>
</organism>
<dbReference type="GO" id="GO:0016301">
    <property type="term" value="F:kinase activity"/>
    <property type="evidence" value="ECO:0007669"/>
    <property type="project" value="UniProtKB-KW"/>
</dbReference>
<feature type="region of interest" description="Disordered" evidence="1">
    <location>
        <begin position="14"/>
        <end position="34"/>
    </location>
</feature>
<dbReference type="Pfam" id="PF00069">
    <property type="entry name" value="Pkinase"/>
    <property type="match status" value="1"/>
</dbReference>
<keyword evidence="3" id="KW-0808">Transferase</keyword>
<accession>A0ABT0PK61</accession>
<dbReference type="SMART" id="SM00220">
    <property type="entry name" value="S_TKc"/>
    <property type="match status" value="1"/>
</dbReference>